<feature type="domain" description="Helicase ATP-binding" evidence="7">
    <location>
        <begin position="39"/>
        <end position="209"/>
    </location>
</feature>
<dbReference type="Proteomes" id="UP000670947">
    <property type="component" value="Unassembled WGS sequence"/>
</dbReference>
<evidence type="ECO:0000313" key="11">
    <source>
        <dbReference type="Proteomes" id="UP000670947"/>
    </source>
</evidence>
<feature type="region of interest" description="Involved in 23S rRNA binding" evidence="5">
    <location>
        <begin position="411"/>
        <end position="488"/>
    </location>
</feature>
<reference evidence="10 11" key="1">
    <citation type="submission" date="2021-03" db="EMBL/GenBank/DDBJ databases">
        <title>Paenibacillus artemisicola MWE-103 whole genome sequence.</title>
        <authorList>
            <person name="Ham Y.J."/>
        </authorList>
    </citation>
    <scope>NUCLEOTIDE SEQUENCE [LARGE SCALE GENOMIC DNA]</scope>
    <source>
        <strain evidence="10 11">MWE-103</strain>
    </source>
</reference>
<sequence length="488" mass="54138">MTTDKQETHFRDYPLSEEILRALETLGYDEPTPVQREVIPQVLAHRDLTVRAQTGSGKTAAFGIPLCELIDWAENRPQALVLTPTRELAGQVKEDLVGLGRFKRLQAVALYGQQPFAAQKTELNQKVHAVVGTPGRVLDHIGRGTLQVERIRFLVLDEADEMLNRGFVEQVEAIIAALPKDRVTLLFSATLPEDVERLGRTHLRAPLHLEIDAPGGVAAERIGHKLYIVGERDKPSLLKAVTMTENPDRCIVFCATQEAVDEVCRELRASGYSCGKLHGGMDQDDRFKVMHAFRRRAFRFLIATDLAARGIDVEHVTHVVNYDLPMDSEKFVHRIGRTARAGLAGEAITFASPREDRRLAEIERYLGFALPRAEAPSAEAVEAARPAFERKLAAAEAPRPDKRERLGAGIMKLYFNGGKKKKLRAVDFVGTISKLEGVASEDIGIIAMRDNATFVDILNGKGPQVLRAMKTTTVKGKLLKVHEAKKDE</sequence>
<dbReference type="InterPro" id="IPR027417">
    <property type="entry name" value="P-loop_NTPase"/>
</dbReference>
<keyword evidence="5" id="KW-0694">RNA-binding</keyword>
<comment type="subcellular location">
    <subcellularLocation>
        <location evidence="5">Cytoplasm</location>
    </subcellularLocation>
</comment>
<keyword evidence="5" id="KW-0963">Cytoplasm</keyword>
<keyword evidence="2 5" id="KW-0378">Hydrolase</keyword>
<dbReference type="Pfam" id="PF00271">
    <property type="entry name" value="Helicase_C"/>
    <property type="match status" value="1"/>
</dbReference>
<evidence type="ECO:0000256" key="3">
    <source>
        <dbReference type="ARBA" id="ARBA00022806"/>
    </source>
</evidence>
<dbReference type="InterPro" id="IPR011545">
    <property type="entry name" value="DEAD/DEAH_box_helicase_dom"/>
</dbReference>
<evidence type="ECO:0000259" key="8">
    <source>
        <dbReference type="PROSITE" id="PS51194"/>
    </source>
</evidence>
<gene>
    <name evidence="5" type="primary">dbpA</name>
    <name evidence="10" type="ORF">I8J29_31915</name>
</gene>
<dbReference type="SMART" id="SM00487">
    <property type="entry name" value="DEXDc"/>
    <property type="match status" value="1"/>
</dbReference>
<evidence type="ECO:0000256" key="4">
    <source>
        <dbReference type="ARBA" id="ARBA00022840"/>
    </source>
</evidence>
<evidence type="ECO:0000256" key="2">
    <source>
        <dbReference type="ARBA" id="ARBA00022801"/>
    </source>
</evidence>
<keyword evidence="5" id="KW-0690">Ribosome biogenesis</keyword>
<feature type="short sequence motif" description="Q motif" evidence="6">
    <location>
        <begin position="8"/>
        <end position="36"/>
    </location>
</feature>
<evidence type="ECO:0000256" key="6">
    <source>
        <dbReference type="PROSITE-ProRule" id="PRU00552"/>
    </source>
</evidence>
<dbReference type="CDD" id="cd12500">
    <property type="entry name" value="RRM_BsYxiN_like"/>
    <property type="match status" value="1"/>
</dbReference>
<dbReference type="HAMAP" id="MF_00965">
    <property type="entry name" value="DEAD_helicase_DbpA"/>
    <property type="match status" value="1"/>
</dbReference>
<dbReference type="Gene3D" id="3.40.50.300">
    <property type="entry name" value="P-loop containing nucleotide triphosphate hydrolases"/>
    <property type="match status" value="2"/>
</dbReference>
<keyword evidence="3 5" id="KW-0347">Helicase</keyword>
<dbReference type="PROSITE" id="PS51195">
    <property type="entry name" value="Q_MOTIF"/>
    <property type="match status" value="1"/>
</dbReference>
<dbReference type="InterPro" id="IPR050079">
    <property type="entry name" value="DEAD_box_RNA_helicase"/>
</dbReference>
<comment type="function">
    <text evidence="5">DEAD-box RNA helicase involved in the assembly of the 50S ribosomal subunit. Has an RNA-dependent ATPase activity, which is specific for 23S rRNA, and a 3' to 5' RNA helicase activity that uses the energy of ATP hydrolysis to destabilize and unwind short rRNA duplexes.</text>
</comment>
<comment type="caution">
    <text evidence="10">The sequence shown here is derived from an EMBL/GenBank/DDBJ whole genome shotgun (WGS) entry which is preliminary data.</text>
</comment>
<dbReference type="InterPro" id="IPR014014">
    <property type="entry name" value="RNA_helicase_DEAD_Q_motif"/>
</dbReference>
<keyword evidence="1 5" id="KW-0547">Nucleotide-binding</keyword>
<name>A0ABS3WKF5_9BACL</name>
<comment type="domain">
    <text evidence="5">Contains an N-terminal domain that binds non-specifically to RNA and a C-terminal domain that binds specifically and tightly to hairpin 92 of 23S rRNA.</text>
</comment>
<dbReference type="Pfam" id="PF03880">
    <property type="entry name" value="DbpA"/>
    <property type="match status" value="1"/>
</dbReference>
<dbReference type="InterPro" id="IPR012677">
    <property type="entry name" value="Nucleotide-bd_a/b_plait_sf"/>
</dbReference>
<accession>A0ABS3WKF5</accession>
<dbReference type="RefSeq" id="WP_208851319.1">
    <property type="nucleotide sequence ID" value="NZ_JAGGDJ010000075.1"/>
</dbReference>
<dbReference type="CDD" id="cd00268">
    <property type="entry name" value="DEADc"/>
    <property type="match status" value="1"/>
</dbReference>
<dbReference type="InterPro" id="IPR001650">
    <property type="entry name" value="Helicase_C-like"/>
</dbReference>
<proteinExistence type="inferred from homology"/>
<organism evidence="10 11">
    <name type="scientific">Paenibacillus artemisiicola</name>
    <dbReference type="NCBI Taxonomy" id="1172618"/>
    <lineage>
        <taxon>Bacteria</taxon>
        <taxon>Bacillati</taxon>
        <taxon>Bacillota</taxon>
        <taxon>Bacilli</taxon>
        <taxon>Bacillales</taxon>
        <taxon>Paenibacillaceae</taxon>
        <taxon>Paenibacillus</taxon>
    </lineage>
</organism>
<dbReference type="InterPro" id="IPR000629">
    <property type="entry name" value="RNA-helicase_DEAD-box_CS"/>
</dbReference>
<evidence type="ECO:0000256" key="5">
    <source>
        <dbReference type="HAMAP-Rule" id="MF_00965"/>
    </source>
</evidence>
<dbReference type="PANTHER" id="PTHR47959">
    <property type="entry name" value="ATP-DEPENDENT RNA HELICASE RHLE-RELATED"/>
    <property type="match status" value="1"/>
</dbReference>
<dbReference type="InterPro" id="IPR028619">
    <property type="entry name" value="DEAD_helicase_DbpA"/>
</dbReference>
<dbReference type="Pfam" id="PF00270">
    <property type="entry name" value="DEAD"/>
    <property type="match status" value="1"/>
</dbReference>
<dbReference type="EMBL" id="JAGGDJ010000075">
    <property type="protein sequence ID" value="MBO7748787.1"/>
    <property type="molecule type" value="Genomic_DNA"/>
</dbReference>
<protein>
    <recommendedName>
        <fullName evidence="5">ATP-dependent RNA helicase DbpA</fullName>
        <ecNumber evidence="5">3.6.4.13</ecNumber>
    </recommendedName>
</protein>
<evidence type="ECO:0000256" key="1">
    <source>
        <dbReference type="ARBA" id="ARBA00022741"/>
    </source>
</evidence>
<evidence type="ECO:0000259" key="9">
    <source>
        <dbReference type="PROSITE" id="PS51195"/>
    </source>
</evidence>
<dbReference type="SMART" id="SM00490">
    <property type="entry name" value="HELICc"/>
    <property type="match status" value="1"/>
</dbReference>
<comment type="similarity">
    <text evidence="5">Belongs to the DEAD box helicase family. DbpA subfamily.</text>
</comment>
<dbReference type="InterPro" id="IPR014001">
    <property type="entry name" value="Helicase_ATP-bd"/>
</dbReference>
<evidence type="ECO:0000313" key="10">
    <source>
        <dbReference type="EMBL" id="MBO7748787.1"/>
    </source>
</evidence>
<dbReference type="SUPFAM" id="SSF52540">
    <property type="entry name" value="P-loop containing nucleoside triphosphate hydrolases"/>
    <property type="match status" value="1"/>
</dbReference>
<feature type="domain" description="DEAD-box RNA helicase Q" evidence="9">
    <location>
        <begin position="8"/>
        <end position="36"/>
    </location>
</feature>
<dbReference type="EC" id="3.6.4.13" evidence="5"/>
<dbReference type="InterPro" id="IPR044742">
    <property type="entry name" value="DEAD/DEAH_RhlB"/>
</dbReference>
<dbReference type="PROSITE" id="PS00039">
    <property type="entry name" value="DEAD_ATP_HELICASE"/>
    <property type="match status" value="1"/>
</dbReference>
<dbReference type="CDD" id="cd18787">
    <property type="entry name" value="SF2_C_DEAD"/>
    <property type="match status" value="1"/>
</dbReference>
<keyword evidence="11" id="KW-1185">Reference proteome</keyword>
<dbReference type="Gene3D" id="3.30.70.330">
    <property type="match status" value="1"/>
</dbReference>
<dbReference type="InterPro" id="IPR005580">
    <property type="entry name" value="DbpA/CsdA_RNA-bd_dom"/>
</dbReference>
<evidence type="ECO:0000259" key="7">
    <source>
        <dbReference type="PROSITE" id="PS51192"/>
    </source>
</evidence>
<keyword evidence="4 5" id="KW-0067">ATP-binding</keyword>
<feature type="domain" description="Helicase C-terminal" evidence="8">
    <location>
        <begin position="236"/>
        <end position="383"/>
    </location>
</feature>
<dbReference type="GO" id="GO:0004386">
    <property type="term" value="F:helicase activity"/>
    <property type="evidence" value="ECO:0007669"/>
    <property type="project" value="UniProtKB-KW"/>
</dbReference>
<comment type="catalytic activity">
    <reaction evidence="5">
        <text>ATP + H2O = ADP + phosphate + H(+)</text>
        <dbReference type="Rhea" id="RHEA:13065"/>
        <dbReference type="ChEBI" id="CHEBI:15377"/>
        <dbReference type="ChEBI" id="CHEBI:15378"/>
        <dbReference type="ChEBI" id="CHEBI:30616"/>
        <dbReference type="ChEBI" id="CHEBI:43474"/>
        <dbReference type="ChEBI" id="CHEBI:456216"/>
        <dbReference type="EC" id="3.6.4.13"/>
    </reaction>
</comment>
<dbReference type="PROSITE" id="PS51192">
    <property type="entry name" value="HELICASE_ATP_BIND_1"/>
    <property type="match status" value="1"/>
</dbReference>
<dbReference type="PANTHER" id="PTHR47959:SF1">
    <property type="entry name" value="ATP-DEPENDENT RNA HELICASE DBPA"/>
    <property type="match status" value="1"/>
</dbReference>
<dbReference type="PROSITE" id="PS51194">
    <property type="entry name" value="HELICASE_CTER"/>
    <property type="match status" value="1"/>
</dbReference>